<gene>
    <name evidence="4" type="ORF">CAUJ_LOCUS2026</name>
</gene>
<dbReference type="GO" id="GO:0099503">
    <property type="term" value="C:secretory vesicle"/>
    <property type="evidence" value="ECO:0007669"/>
    <property type="project" value="TreeGrafter"/>
</dbReference>
<dbReference type="PROSITE" id="PS50004">
    <property type="entry name" value="C2"/>
    <property type="match status" value="1"/>
</dbReference>
<accession>A0A8S1GQZ7</accession>
<reference evidence="4" key="1">
    <citation type="submission" date="2020-10" db="EMBL/GenBank/DDBJ databases">
        <authorList>
            <person name="Kikuchi T."/>
        </authorList>
    </citation>
    <scope>NUCLEOTIDE SEQUENCE</scope>
    <source>
        <strain evidence="4">NKZ352</strain>
    </source>
</reference>
<comment type="caution">
    <text evidence="4">The sequence shown here is derived from an EMBL/GenBank/DDBJ whole genome shotgun (WGS) entry which is preliminary data.</text>
</comment>
<dbReference type="SUPFAM" id="SSF49562">
    <property type="entry name" value="C2 domain (Calcium/lipid-binding domain, CaLB)"/>
    <property type="match status" value="1"/>
</dbReference>
<name>A0A8S1GQZ7_9PELO</name>
<dbReference type="PANTHER" id="PTHR45999:SF4">
    <property type="entry name" value="UNC-13-4A, ISOFORM B"/>
    <property type="match status" value="1"/>
</dbReference>
<organism evidence="4 5">
    <name type="scientific">Caenorhabditis auriculariae</name>
    <dbReference type="NCBI Taxonomy" id="2777116"/>
    <lineage>
        <taxon>Eukaryota</taxon>
        <taxon>Metazoa</taxon>
        <taxon>Ecdysozoa</taxon>
        <taxon>Nematoda</taxon>
        <taxon>Chromadorea</taxon>
        <taxon>Rhabditida</taxon>
        <taxon>Rhabditina</taxon>
        <taxon>Rhabditomorpha</taxon>
        <taxon>Rhabditoidea</taxon>
        <taxon>Rhabditidae</taxon>
        <taxon>Peloderinae</taxon>
        <taxon>Caenorhabditis</taxon>
    </lineage>
</organism>
<evidence type="ECO:0000313" key="4">
    <source>
        <dbReference type="EMBL" id="CAD6186107.1"/>
    </source>
</evidence>
<evidence type="ECO:0000256" key="1">
    <source>
        <dbReference type="ARBA" id="ARBA00005823"/>
    </source>
</evidence>
<evidence type="ECO:0000313" key="5">
    <source>
        <dbReference type="Proteomes" id="UP000835052"/>
    </source>
</evidence>
<dbReference type="InterPro" id="IPR000008">
    <property type="entry name" value="C2_dom"/>
</dbReference>
<evidence type="ECO:0000256" key="2">
    <source>
        <dbReference type="ARBA" id="ARBA00022483"/>
    </source>
</evidence>
<keyword evidence="2" id="KW-0268">Exocytosis</keyword>
<dbReference type="SMART" id="SM00239">
    <property type="entry name" value="C2"/>
    <property type="match status" value="1"/>
</dbReference>
<protein>
    <recommendedName>
        <fullName evidence="3">C2 domain-containing protein</fullName>
    </recommendedName>
</protein>
<dbReference type="AlphaFoldDB" id="A0A8S1GQZ7"/>
<dbReference type="GO" id="GO:0006887">
    <property type="term" value="P:exocytosis"/>
    <property type="evidence" value="ECO:0007669"/>
    <property type="project" value="UniProtKB-KW"/>
</dbReference>
<evidence type="ECO:0000259" key="3">
    <source>
        <dbReference type="PROSITE" id="PS50004"/>
    </source>
</evidence>
<proteinExistence type="inferred from homology"/>
<dbReference type="InterPro" id="IPR035892">
    <property type="entry name" value="C2_domain_sf"/>
</dbReference>
<dbReference type="OrthoDB" id="7976202at2759"/>
<feature type="domain" description="C2" evidence="3">
    <location>
        <begin position="771"/>
        <end position="902"/>
    </location>
</feature>
<dbReference type="InterPro" id="IPR052095">
    <property type="entry name" value="UNC-13_domain"/>
</dbReference>
<dbReference type="Gene3D" id="2.60.40.150">
    <property type="entry name" value="C2 domain"/>
    <property type="match status" value="1"/>
</dbReference>
<dbReference type="Proteomes" id="UP000835052">
    <property type="component" value="Unassembled WGS sequence"/>
</dbReference>
<dbReference type="PANTHER" id="PTHR45999">
    <property type="entry name" value="UNC-13-4A, ISOFORM B"/>
    <property type="match status" value="1"/>
</dbReference>
<dbReference type="Pfam" id="PF00168">
    <property type="entry name" value="C2"/>
    <property type="match status" value="1"/>
</dbReference>
<keyword evidence="5" id="KW-1185">Reference proteome</keyword>
<comment type="similarity">
    <text evidence="1">Belongs to the unc-13 family.</text>
</comment>
<dbReference type="EMBL" id="CAJGYM010000004">
    <property type="protein sequence ID" value="CAD6186107.1"/>
    <property type="molecule type" value="Genomic_DNA"/>
</dbReference>
<sequence>MREAKVVSLAAAVLLEHSDDVTRRNGLLQRLGEVLDLTSPRLSTVLDKAETFQKFYLHICSTLNTTNENLLLHIFDDSSCRQHTLNSGENYQIELGSTAAFKVKFSLTRFNGEKRRAMVRSTSFLKRVMSLDKRQNEGIPLDAIPLGSLLKKAISLKGKTHSVEMKVVREDKRDEVEKIDFDDFHEFTRLLHEWTAEQSQSSQYDGELDEISEKLLIAISSFFGIPFIVSDVAEMSTFLVWDSEKKALQPSAISRVSSKMASRNFMDSDEKHSYMVSEPFRGMKIKEPSLSCLSACLNDAIDEILAEFAGESLFPPHGHDLLKRLNSALRGIVEVCVLPMWDSFPEMDPSLGISRKLEEMLRKSTIGWTREHLRVDDNEFPIHLYTMHQQLSTEFHPFQLFYRQFNANYLKIVFEEFDKPLADVTQAYLKAELTTLDSRDEQILESFAKRTMKLFDVLRSFSTFAVASGVSEDVNDDKLLLHSFENWFLEVTVFWTYSWRQITSKMVERTISLDDDGEATKYDQRRPLPAGLYSFLCIQKGLSDDYNRLSFANAQNLLMGAVALVHIMCENNFAYAKKLFSEAVSVSDEIVTAEEAEHLENTARHVLVASRTRCEELMSHLIQRLFKARHEEIHKICKSLTLDSHEYSRTLSSYMREVTPIERMNAILASADAFVDVIRCEFLPNCFRQATKVLGTYFEEEIRRLLRDAQPPDYYSNVYVTVKFLYDLLGIESSSVNLLSALHQKSFSTLELLLAYYASLCDKVEQTTGDDFPTVDVQLSFVKATSDQVLILINVLKLSPLQWLDPLSDRVDIFVKLELLPKALFPDKHFAIQTTKPVPQSTKPAWRQHFEMLVPTQSFYTHGATFGITVMDHDRLCDRILGRTFVPLHKIPVSCPSLPTPNLVPIRRLPLLSHLGNTNSAYYQLLKERARVDSTARGFISREGKHAQLRMLPAIIHRRITSAP</sequence>